<organism evidence="3 4">
    <name type="scientific">Tetradesmus obliquus</name>
    <name type="common">Green alga</name>
    <name type="synonym">Acutodesmus obliquus</name>
    <dbReference type="NCBI Taxonomy" id="3088"/>
    <lineage>
        <taxon>Eukaryota</taxon>
        <taxon>Viridiplantae</taxon>
        <taxon>Chlorophyta</taxon>
        <taxon>core chlorophytes</taxon>
        <taxon>Chlorophyceae</taxon>
        <taxon>CS clade</taxon>
        <taxon>Sphaeropleales</taxon>
        <taxon>Scenedesmaceae</taxon>
        <taxon>Tetradesmus</taxon>
    </lineage>
</organism>
<dbReference type="SUPFAM" id="SSF57959">
    <property type="entry name" value="Leucine zipper domain"/>
    <property type="match status" value="1"/>
</dbReference>
<feature type="region of interest" description="Disordered" evidence="1">
    <location>
        <begin position="116"/>
        <end position="156"/>
    </location>
</feature>
<proteinExistence type="predicted"/>
<feature type="domain" description="BZIP" evidence="2">
    <location>
        <begin position="170"/>
        <end position="234"/>
    </location>
</feature>
<name>A0A383VB92_TETOB</name>
<gene>
    <name evidence="3" type="ORF">BQ4739_LOCUS2567</name>
</gene>
<evidence type="ECO:0000259" key="2">
    <source>
        <dbReference type="SMART" id="SM00338"/>
    </source>
</evidence>
<sequence length="242" mass="25858">MCRFTVTEPSQQVERDLADGFNWFDAIDEICEGEEDDQLLVKEEEQLEPQPGDNLLDVWCQQINGELAQAGATGWMAEPASAAMQQAPAAAPVLHQAPMYGFTGQVVVPQAHAGLASTSSGSVDDEFSCDGEQPMASGASDSQQKHSNNAAGKHTVKLTKVSKAALAAMDEASKLERVKQKRRESASRSRARKNAYMKELEGENMALRGQVESLQKALGQLQAYVASMGAPLQGGAPGMACC</sequence>
<evidence type="ECO:0000256" key="1">
    <source>
        <dbReference type="SAM" id="MobiDB-lite"/>
    </source>
</evidence>
<evidence type="ECO:0000313" key="4">
    <source>
        <dbReference type="Proteomes" id="UP000256970"/>
    </source>
</evidence>
<dbReference type="GO" id="GO:0003700">
    <property type="term" value="F:DNA-binding transcription factor activity"/>
    <property type="evidence" value="ECO:0007669"/>
    <property type="project" value="InterPro"/>
</dbReference>
<feature type="region of interest" description="Disordered" evidence="1">
    <location>
        <begin position="175"/>
        <end position="195"/>
    </location>
</feature>
<dbReference type="Pfam" id="PF00170">
    <property type="entry name" value="bZIP_1"/>
    <property type="match status" value="1"/>
</dbReference>
<dbReference type="Proteomes" id="UP000256970">
    <property type="component" value="Unassembled WGS sequence"/>
</dbReference>
<dbReference type="AlphaFoldDB" id="A0A383VB92"/>
<accession>A0A383VB92</accession>
<reference evidence="3 4" key="1">
    <citation type="submission" date="2016-10" db="EMBL/GenBank/DDBJ databases">
        <authorList>
            <person name="Cai Z."/>
        </authorList>
    </citation>
    <scope>NUCLEOTIDE SEQUENCE [LARGE SCALE GENOMIC DNA]</scope>
</reference>
<protein>
    <recommendedName>
        <fullName evidence="2">BZIP domain-containing protein</fullName>
    </recommendedName>
</protein>
<dbReference type="EMBL" id="FNXT01000193">
    <property type="protein sequence ID" value="SZX62022.1"/>
    <property type="molecule type" value="Genomic_DNA"/>
</dbReference>
<evidence type="ECO:0000313" key="3">
    <source>
        <dbReference type="EMBL" id="SZX62022.1"/>
    </source>
</evidence>
<feature type="compositionally biased region" description="Polar residues" evidence="1">
    <location>
        <begin position="139"/>
        <end position="150"/>
    </location>
</feature>
<dbReference type="SMART" id="SM00338">
    <property type="entry name" value="BRLZ"/>
    <property type="match status" value="1"/>
</dbReference>
<dbReference type="InterPro" id="IPR046347">
    <property type="entry name" value="bZIP_sf"/>
</dbReference>
<feature type="compositionally biased region" description="Basic and acidic residues" evidence="1">
    <location>
        <begin position="175"/>
        <end position="187"/>
    </location>
</feature>
<keyword evidence="4" id="KW-1185">Reference proteome</keyword>
<dbReference type="Gene3D" id="1.20.5.170">
    <property type="match status" value="1"/>
</dbReference>
<dbReference type="InterPro" id="IPR004827">
    <property type="entry name" value="bZIP"/>
</dbReference>